<keyword evidence="2" id="KW-1133">Transmembrane helix</keyword>
<evidence type="ECO:0000313" key="3">
    <source>
        <dbReference type="EMBL" id="MCM2372442.1"/>
    </source>
</evidence>
<dbReference type="EMBL" id="JAMQBK010000046">
    <property type="protein sequence ID" value="MCM2372442.1"/>
    <property type="molecule type" value="Genomic_DNA"/>
</dbReference>
<dbReference type="Proteomes" id="UP001202961">
    <property type="component" value="Unassembled WGS sequence"/>
</dbReference>
<dbReference type="RefSeq" id="WP_250930072.1">
    <property type="nucleotide sequence ID" value="NZ_JAMQBK010000046.1"/>
</dbReference>
<keyword evidence="4" id="KW-1185">Reference proteome</keyword>
<protein>
    <submittedName>
        <fullName evidence="3">Uncharacterized protein</fullName>
    </submittedName>
</protein>
<feature type="transmembrane region" description="Helical" evidence="2">
    <location>
        <begin position="382"/>
        <end position="401"/>
    </location>
</feature>
<reference evidence="3 4" key="1">
    <citation type="journal article" date="2022" name="Syst. Appl. Microbiol.">
        <title>Rhodopirellula aestuarii sp. nov., a novel member of the genus Rhodopirellula isolated from brackish sediments collected in the Tagus River estuary, Portugal.</title>
        <authorList>
            <person name="Vitorino I.R."/>
            <person name="Klimek D."/>
            <person name="Calusinska M."/>
            <person name="Lobo-da-Cunha A."/>
            <person name="Vasconcelos V."/>
            <person name="Lage O.M."/>
        </authorList>
    </citation>
    <scope>NUCLEOTIDE SEQUENCE [LARGE SCALE GENOMIC DNA]</scope>
    <source>
        <strain evidence="3 4">ICT_H3.1</strain>
    </source>
</reference>
<feature type="compositionally biased region" description="Pro residues" evidence="1">
    <location>
        <begin position="456"/>
        <end position="468"/>
    </location>
</feature>
<evidence type="ECO:0000256" key="2">
    <source>
        <dbReference type="SAM" id="Phobius"/>
    </source>
</evidence>
<sequence length="518" mass="57100">MIALASKDCCSALRLTSSRTESAVDSRKSLWVLAIAFASMSISGCGGFDTKYGASVGASGQRSVNGFGAFRTALQQGQDASRPDDASQETVREIRTRDLTRLSTREQQNDAIVWIPSDWPPLNLTAVEDWMKEWLKQGNRTLVYIVPDDGSTEAYFREAAEIAPPEQRLVYRRKLAKQINERLLTEVDRDDIKVADWFVADALPYRTHLPHRRGCDFTLKPSAKSVTKAGSASGAGASDQFSEEDWEEDDDVLHQSMSPVHQYLKKPTFQPLVQESVSQATGETKLTTLGRITDKRWGNSEILVVASGGLVTNFAMTAEPAQEMTKTIQLEIRSTSASVDDEPILIAFLATDKFPVTISTVKPGIPQSKGWELMTEMPLSLINMHVAFLGVVLCLMLLPVFGRPRSVRYNRVTHFGNHLSAMATLMRRGGGVDYAHQRISQYLKHVRGETAGPWVLPDPPPPVDPAPLPKNTATKDQPEQVPAVQTSVTSSAESIHSESKHSELKPTESKPSDPEKVE</sequence>
<feature type="compositionally biased region" description="Basic and acidic residues" evidence="1">
    <location>
        <begin position="495"/>
        <end position="518"/>
    </location>
</feature>
<organism evidence="3 4">
    <name type="scientific">Aporhodopirellula aestuarii</name>
    <dbReference type="NCBI Taxonomy" id="2950107"/>
    <lineage>
        <taxon>Bacteria</taxon>
        <taxon>Pseudomonadati</taxon>
        <taxon>Planctomycetota</taxon>
        <taxon>Planctomycetia</taxon>
        <taxon>Pirellulales</taxon>
        <taxon>Pirellulaceae</taxon>
        <taxon>Aporhodopirellula</taxon>
    </lineage>
</organism>
<name>A0ABT0U676_9BACT</name>
<evidence type="ECO:0000313" key="4">
    <source>
        <dbReference type="Proteomes" id="UP001202961"/>
    </source>
</evidence>
<accession>A0ABT0U676</accession>
<keyword evidence="2" id="KW-0812">Transmembrane</keyword>
<gene>
    <name evidence="3" type="ORF">NB063_17675</name>
</gene>
<comment type="caution">
    <text evidence="3">The sequence shown here is derived from an EMBL/GenBank/DDBJ whole genome shotgun (WGS) entry which is preliminary data.</text>
</comment>
<feature type="compositionally biased region" description="Polar residues" evidence="1">
    <location>
        <begin position="483"/>
        <end position="494"/>
    </location>
</feature>
<evidence type="ECO:0000256" key="1">
    <source>
        <dbReference type="SAM" id="MobiDB-lite"/>
    </source>
</evidence>
<feature type="region of interest" description="Disordered" evidence="1">
    <location>
        <begin position="451"/>
        <end position="518"/>
    </location>
</feature>
<keyword evidence="2" id="KW-0472">Membrane</keyword>
<proteinExistence type="predicted"/>